<evidence type="ECO:0000313" key="4">
    <source>
        <dbReference type="EMBL" id="MBJ6364003.1"/>
    </source>
</evidence>
<dbReference type="PANTHER" id="PTHR43308">
    <property type="entry name" value="OUTER MEMBRANE PROTEIN ALPHA-RELATED"/>
    <property type="match status" value="1"/>
</dbReference>
<feature type="signal peptide" evidence="2">
    <location>
        <begin position="1"/>
        <end position="37"/>
    </location>
</feature>
<sequence length="1338" mass="144482">MIVQRQTDWFKRLALLLVISMTAASLSAVWSPRNASAADGPRLSDLGNVTYVGGHDPVTLAPNVKVSGEGTLSGGLIKFKVDDARSSENLSVKRVQNPDNTAGKISIVGDAVYLGDGTIAKQVGSVNSVNNGQGGKELQIDFSTPLANGDFEQGTDAGWTITKSKVTLGTLATKTQGKPVTISGNGPSYTVSGNVVQNGTSTPYSFSTDVNYSGRPAWANEGVERSLNVNGNNNFNAAVITESGNQVLRLWFSGALVSNSNANNAYGSVFGPDAVSSPFAAEAGDSLAFDWKAENGGDDYEVYGFLYNVDTRQYTELMYGRGLKKDWTTSRGTIPADGNYQFRFVAGSYDRTGGYGLGASLYIDNVRVVGTSVTSMVAQNIARLVNYKNTSVAEAGQRKITVTLHDAEQLKDTGTILVDLVATDALRNRLHAILDAIQDESEYIPSRWTELQKAIEDAQTVLSNANATQEQVDEALGKLNTAKSNLVDKAVLQARKDDLYKLKPDQYDADRWQAMDAALKAAKEVLTDDDVTQTDVDAALARLSEAKAALVDKTALEDRVAELKPLHSEDYTPENFQLLQDAMNEAEAVLEDDEATQVEVNDALSKLNAARQGLVDKEGLLGAKNRIETENLNSDHYTEASWDALQQQLNDTQAMLDNDNATQRAVDAAKASLNAARDALVNKYALKQKTDEINRLQETDYLPANWFVLQKALADAEQVLDNPAASRQEINDALEHLNAARQALVVKDALQAKVVEVRTLEETDYAPEAWQALLEALAEATAVLDDADTTQVAVDAAWGKLETARLALVDKTELQAQYDEIIAENLKGGRYTTKSWAALEQALADAKSLLDKANATPAQVADALSKLEEARQGLVLIPYYPSAPTGPSNDGKQKVAVDVLSGADKADRAVKLDLERTKHEDGRLTDQLTLSPAKIQEAAGKATAQGEKAVRIVVPGGKDEVSELRVDVPSATVDILKSNKFDLEIHSSSGTIRLPSSSMEGVSDAFYIRMTLVNDEKQLNDLEQRVATSEQVKQLAGTDKVKVVSRPVKIDSNLADLPIIVTLPLAGVKLPSGAAERAAFLKELAIYIEHGDGSKELSLVEPEIVTLENGELALKFSTNKLGILSIVHVESEEADSHKAYIHAYPDGQFRPDQIVTRAEMAAMLVRLSGLETAELKGKVFEDVSPAHWASKLAIQASDANLMKGYKDGSFKPGGSITRAEMAAVVYNQLKLSKSDETVGLADVPAGHWASGIIAAVQTTGLMSVFADGTFKPNQELTRAEAIMILNRLFNRGPLYGVPTPSWSDVDISHPAYFDIEEASTDHDFTPRKEGGEQWASRK</sequence>
<reference evidence="4" key="1">
    <citation type="submission" date="2020-12" db="EMBL/GenBank/DDBJ databases">
        <authorList>
            <person name="Huq M.A."/>
        </authorList>
    </citation>
    <scope>NUCLEOTIDE SEQUENCE</scope>
    <source>
        <strain evidence="4">MAHUQ-46</strain>
    </source>
</reference>
<evidence type="ECO:0000256" key="1">
    <source>
        <dbReference type="SAM" id="MobiDB-lite"/>
    </source>
</evidence>
<dbReference type="Gene3D" id="1.20.1270.90">
    <property type="entry name" value="AF1782-like"/>
    <property type="match status" value="1"/>
</dbReference>
<feature type="region of interest" description="Disordered" evidence="1">
    <location>
        <begin position="1318"/>
        <end position="1338"/>
    </location>
</feature>
<gene>
    <name evidence="4" type="ORF">JFN88_22560</name>
</gene>
<dbReference type="Proteomes" id="UP000640274">
    <property type="component" value="Unassembled WGS sequence"/>
</dbReference>
<keyword evidence="5" id="KW-1185">Reference proteome</keyword>
<evidence type="ECO:0000256" key="2">
    <source>
        <dbReference type="SAM" id="SignalP"/>
    </source>
</evidence>
<feature type="chain" id="PRO_5037304739" evidence="2">
    <location>
        <begin position="38"/>
        <end position="1338"/>
    </location>
</feature>
<feature type="domain" description="SLH" evidence="3">
    <location>
        <begin position="1176"/>
        <end position="1239"/>
    </location>
</feature>
<dbReference type="Pfam" id="PF00395">
    <property type="entry name" value="SLH"/>
    <property type="match status" value="3"/>
</dbReference>
<keyword evidence="2" id="KW-0732">Signal</keyword>
<evidence type="ECO:0000259" key="3">
    <source>
        <dbReference type="PROSITE" id="PS51272"/>
    </source>
</evidence>
<feature type="domain" description="SLH" evidence="3">
    <location>
        <begin position="1112"/>
        <end position="1174"/>
    </location>
</feature>
<dbReference type="Gene3D" id="1.20.1270.70">
    <property type="entry name" value="Designed single chain three-helix bundle"/>
    <property type="match status" value="6"/>
</dbReference>
<dbReference type="EMBL" id="JAELUP010000113">
    <property type="protein sequence ID" value="MBJ6364003.1"/>
    <property type="molecule type" value="Genomic_DNA"/>
</dbReference>
<organism evidence="4 5">
    <name type="scientific">Paenibacillus roseus</name>
    <dbReference type="NCBI Taxonomy" id="2798579"/>
    <lineage>
        <taxon>Bacteria</taxon>
        <taxon>Bacillati</taxon>
        <taxon>Bacillota</taxon>
        <taxon>Bacilli</taxon>
        <taxon>Bacillales</taxon>
        <taxon>Paenibacillaceae</taxon>
        <taxon>Paenibacillus</taxon>
    </lineage>
</organism>
<feature type="compositionally biased region" description="Basic and acidic residues" evidence="1">
    <location>
        <begin position="1319"/>
        <end position="1331"/>
    </location>
</feature>
<feature type="domain" description="SLH" evidence="3">
    <location>
        <begin position="1240"/>
        <end position="1299"/>
    </location>
</feature>
<dbReference type="InterPro" id="IPR001119">
    <property type="entry name" value="SLH_dom"/>
</dbReference>
<accession>A0A934JBY9</accession>
<proteinExistence type="predicted"/>
<evidence type="ECO:0000313" key="5">
    <source>
        <dbReference type="Proteomes" id="UP000640274"/>
    </source>
</evidence>
<name>A0A934JBY9_9BACL</name>
<dbReference type="RefSeq" id="WP_199021610.1">
    <property type="nucleotide sequence ID" value="NZ_JAELUP010000113.1"/>
</dbReference>
<dbReference type="PROSITE" id="PS51272">
    <property type="entry name" value="SLH"/>
    <property type="match status" value="3"/>
</dbReference>
<comment type="caution">
    <text evidence="4">The sequence shown here is derived from an EMBL/GenBank/DDBJ whole genome shotgun (WGS) entry which is preliminary data.</text>
</comment>
<dbReference type="Pfam" id="PF07554">
    <property type="entry name" value="FIVAR"/>
    <property type="match status" value="7"/>
</dbReference>
<protein>
    <submittedName>
        <fullName evidence="4">FIVAR domain-containing protein</fullName>
    </submittedName>
</protein>
<dbReference type="InterPro" id="IPR051465">
    <property type="entry name" value="Cell_Envelope_Struct_Comp"/>
</dbReference>